<gene>
    <name evidence="3" type="ORF">FC72_GL001785</name>
</gene>
<accession>A0A0R1JCH4</accession>
<dbReference type="PATRIC" id="fig|1423811.3.peg.1824"/>
<evidence type="ECO:0000256" key="2">
    <source>
        <dbReference type="SAM" id="SignalP"/>
    </source>
</evidence>
<name>A0A0R1JCH4_9LACO</name>
<dbReference type="PROSITE" id="PS51257">
    <property type="entry name" value="PROKAR_LIPOPROTEIN"/>
    <property type="match status" value="1"/>
</dbReference>
<feature type="region of interest" description="Disordered" evidence="1">
    <location>
        <begin position="278"/>
        <end position="318"/>
    </location>
</feature>
<dbReference type="STRING" id="1423811.FC72_GL001785"/>
<protein>
    <submittedName>
        <fullName evidence="3">Cell surface SD repeat-containing protein</fullName>
    </submittedName>
</protein>
<feature type="signal peptide" evidence="2">
    <location>
        <begin position="1"/>
        <end position="29"/>
    </location>
</feature>
<evidence type="ECO:0000313" key="3">
    <source>
        <dbReference type="EMBL" id="KRK64935.1"/>
    </source>
</evidence>
<feature type="compositionally biased region" description="Acidic residues" evidence="1">
    <location>
        <begin position="292"/>
        <end position="307"/>
    </location>
</feature>
<dbReference type="AlphaFoldDB" id="A0A0R1JCH4"/>
<sequence length="673" mass="74553">MKIKKFYIIFITFLLTLSCFQLNGTNVYADDNDTDPSVEDVGYYHKPTKDVKKFFGIWLTTGFALQPKAENNVVVGDTVTLRTDSARSAVYAAATLDRWARYQWYKFTPGDDKWTAVIKNDGGKKENLTITGKDANQTTYYQLQVQWIGIIPNPFAKKIYSQVAAVHTVPYPVDGEEMTVRTDDDYIYSTSFDMAATSTYAHADIIPENYTGYVTWSVDDTSLATIDEDTGLLTAVTKKEVHGTVTVIGTLHNPNGEDIQRTTTVKVGQGLEDQTVKAGEKATFSIEGNLGDLEDIDDDGEDGDEGGDNSGGSNEYTVKWYRDNPDGSRVQINKDDEVNGALSVTTDPTTMEDDNQSKYQAVINVKLGVINKSYTTNKATLTVIPDGSPDIKIDNSIDNEDYNDDLDYDLHLFGVNEGDTITRKSTLTNNSGTGILNGGSYHALMRESSVIKSVMLDDNELSTDDYEVVTNSKSNTKEVVIPNMSFKTKQSHSVEIKSTQGAVDQKETVHTTPYIVGQVSEPDDYRSDGAEEVISYSTNTIKMDVEDINFGTISPLSANETIYRPDELNEPKNVVEVDDQRRIKNPTEVRVTQNDNLINDDSIKLLGSLHFVDNGTAHDLFNNDQVIQATDEGNEVPSIGWSKENGILLHINDNNFAAGVYKTQLNWSIVESI</sequence>
<keyword evidence="4" id="KW-1185">Reference proteome</keyword>
<reference evidence="3 4" key="1">
    <citation type="journal article" date="2015" name="Genome Announc.">
        <title>Expanding the biotechnology potential of lactobacilli through comparative genomics of 213 strains and associated genera.</title>
        <authorList>
            <person name="Sun Z."/>
            <person name="Harris H.M."/>
            <person name="McCann A."/>
            <person name="Guo C."/>
            <person name="Argimon S."/>
            <person name="Zhang W."/>
            <person name="Yang X."/>
            <person name="Jeffery I.B."/>
            <person name="Cooney J.C."/>
            <person name="Kagawa T.F."/>
            <person name="Liu W."/>
            <person name="Song Y."/>
            <person name="Salvetti E."/>
            <person name="Wrobel A."/>
            <person name="Rasinkangas P."/>
            <person name="Parkhill J."/>
            <person name="Rea M.C."/>
            <person name="O'Sullivan O."/>
            <person name="Ritari J."/>
            <person name="Douillard F.P."/>
            <person name="Paul Ross R."/>
            <person name="Yang R."/>
            <person name="Briner A.E."/>
            <person name="Felis G.E."/>
            <person name="de Vos W.M."/>
            <person name="Barrangou R."/>
            <person name="Klaenhammer T.R."/>
            <person name="Caufield P.W."/>
            <person name="Cui Y."/>
            <person name="Zhang H."/>
            <person name="O'Toole P.W."/>
        </authorList>
    </citation>
    <scope>NUCLEOTIDE SEQUENCE [LARGE SCALE GENOMIC DNA]</scope>
    <source>
        <strain evidence="3 4">DSM 20183</strain>
    </source>
</reference>
<dbReference type="Gene3D" id="2.60.40.1080">
    <property type="match status" value="1"/>
</dbReference>
<dbReference type="OrthoDB" id="2318209at2"/>
<proteinExistence type="predicted"/>
<feature type="chain" id="PRO_5006405933" evidence="2">
    <location>
        <begin position="30"/>
        <end position="673"/>
    </location>
</feature>
<comment type="caution">
    <text evidence="3">The sequence shown here is derived from an EMBL/GenBank/DDBJ whole genome shotgun (WGS) entry which is preliminary data.</text>
</comment>
<organism evidence="3 4">
    <name type="scientific">Companilactobacillus tucceti DSM 20183</name>
    <dbReference type="NCBI Taxonomy" id="1423811"/>
    <lineage>
        <taxon>Bacteria</taxon>
        <taxon>Bacillati</taxon>
        <taxon>Bacillota</taxon>
        <taxon>Bacilli</taxon>
        <taxon>Lactobacillales</taxon>
        <taxon>Lactobacillaceae</taxon>
        <taxon>Companilactobacillus</taxon>
    </lineage>
</organism>
<dbReference type="Proteomes" id="UP000050929">
    <property type="component" value="Unassembled WGS sequence"/>
</dbReference>
<keyword evidence="2" id="KW-0732">Signal</keyword>
<evidence type="ECO:0000256" key="1">
    <source>
        <dbReference type="SAM" id="MobiDB-lite"/>
    </source>
</evidence>
<dbReference type="RefSeq" id="WP_057764999.1">
    <property type="nucleotide sequence ID" value="NZ_AZDG01000006.1"/>
</dbReference>
<dbReference type="EMBL" id="AZDG01000006">
    <property type="protein sequence ID" value="KRK64935.1"/>
    <property type="molecule type" value="Genomic_DNA"/>
</dbReference>
<evidence type="ECO:0000313" key="4">
    <source>
        <dbReference type="Proteomes" id="UP000050929"/>
    </source>
</evidence>